<name>A0ABY7Y4D0_9GAMM</name>
<dbReference type="Proteomes" id="UP001216828">
    <property type="component" value="Chromosome"/>
</dbReference>
<evidence type="ECO:0000256" key="2">
    <source>
        <dbReference type="SAM" id="MobiDB-lite"/>
    </source>
</evidence>
<organism evidence="3 4">
    <name type="scientific">Stenotrophomonas forensis</name>
    <dbReference type="NCBI Taxonomy" id="2871169"/>
    <lineage>
        <taxon>Bacteria</taxon>
        <taxon>Pseudomonadati</taxon>
        <taxon>Pseudomonadota</taxon>
        <taxon>Gammaproteobacteria</taxon>
        <taxon>Lysobacterales</taxon>
        <taxon>Lysobacteraceae</taxon>
        <taxon>Stenotrophomonas</taxon>
        <taxon>Stenotrophomonas maltophilia group</taxon>
    </lineage>
</organism>
<feature type="compositionally biased region" description="Basic residues" evidence="2">
    <location>
        <begin position="41"/>
        <end position="51"/>
    </location>
</feature>
<feature type="region of interest" description="Disordered" evidence="2">
    <location>
        <begin position="31"/>
        <end position="51"/>
    </location>
</feature>
<dbReference type="EMBL" id="CP082270">
    <property type="protein sequence ID" value="WDM64827.1"/>
    <property type="molecule type" value="Genomic_DNA"/>
</dbReference>
<gene>
    <name evidence="3" type="ORF">K5L94_05935</name>
</gene>
<sequence>MPLPTAAYALASDPTGHIAATVARKARSKAFKATHSNGTSHKAKTPGALRKRAPKVSRVPTNVAPHDTAGRLRQMGFKSASGVNYLRAWVALTGPGSSYGVALPMQVAAARTVAQLRIAIANCDMEGEPVFIWMDPDDCKMLLYWHLPDEEIQPYRSVFGLQALTKRNDVLEVPYSAFPENVNTPAYRQQAVHMDHVLSRDRPSIWIDPDWTKHPVLVVGGAVSATLVICLTYFNQFALPQRTARLEDQAANATEEAGKLKEELVAQEQLTERTQKEVTRLKSREEHLSSLLLEARTVDVFVPGTGYPSGFATAKVGMKEADMHSAYPKGAVEVEEMGYLTVNLANSPFGRAVYYFDESGPDRRVSHIRFSLKLNYGKEHQDIVKRISESLGKPLMVTTKYYAWPARDGTDVLVTDSDGLMIIRQGHRPTYWLGGKEYDALCKKLAKSECLAGEPKR</sequence>
<keyword evidence="1" id="KW-0175">Coiled coil</keyword>
<reference evidence="3 4" key="1">
    <citation type="submission" date="2021-08" db="EMBL/GenBank/DDBJ databases">
        <title>Stenotrophomonas forensis sp. nov., isolated from contaminated viral transport media.</title>
        <authorList>
            <person name="Nguyen S.V."/>
            <person name="Edwards D."/>
            <person name="Scott S."/>
            <person name="Doss J."/>
            <person name="Merid S."/>
            <person name="Zelaya E."/>
            <person name="Maza C."/>
            <person name="Mann M."/>
            <person name="Hamilton B."/>
            <person name="Blackwell R."/>
            <person name="Tran A."/>
            <person name="Hauser J."/>
        </authorList>
    </citation>
    <scope>NUCLEOTIDE SEQUENCE [LARGE SCALE GENOMIC DNA]</scope>
    <source>
        <strain evidence="3 4">DFS-20110405</strain>
    </source>
</reference>
<dbReference type="RefSeq" id="WP_274512215.1">
    <property type="nucleotide sequence ID" value="NZ_CP082270.1"/>
</dbReference>
<evidence type="ECO:0000256" key="1">
    <source>
        <dbReference type="SAM" id="Coils"/>
    </source>
</evidence>
<keyword evidence="4" id="KW-1185">Reference proteome</keyword>
<protein>
    <submittedName>
        <fullName evidence="3">Uncharacterized protein</fullName>
    </submittedName>
</protein>
<feature type="coiled-coil region" evidence="1">
    <location>
        <begin position="243"/>
        <end position="277"/>
    </location>
</feature>
<evidence type="ECO:0000313" key="3">
    <source>
        <dbReference type="EMBL" id="WDM64827.1"/>
    </source>
</evidence>
<evidence type="ECO:0000313" key="4">
    <source>
        <dbReference type="Proteomes" id="UP001216828"/>
    </source>
</evidence>
<accession>A0ABY7Y4D0</accession>
<proteinExistence type="predicted"/>